<dbReference type="CDD" id="cd16433">
    <property type="entry name" value="CheB"/>
    <property type="match status" value="1"/>
</dbReference>
<dbReference type="InterPro" id="IPR035909">
    <property type="entry name" value="CheB_C"/>
</dbReference>
<dbReference type="EC" id="3.1.1.61" evidence="2"/>
<keyword evidence="1 4" id="KW-0378">Hydrolase</keyword>
<dbReference type="AlphaFoldDB" id="A0A1I0RJ85"/>
<organism evidence="6 7">
    <name type="scientific">Chitinophaga arvensicola</name>
    <dbReference type="NCBI Taxonomy" id="29529"/>
    <lineage>
        <taxon>Bacteria</taxon>
        <taxon>Pseudomonadati</taxon>
        <taxon>Bacteroidota</taxon>
        <taxon>Chitinophagia</taxon>
        <taxon>Chitinophagales</taxon>
        <taxon>Chitinophagaceae</taxon>
        <taxon>Chitinophaga</taxon>
    </lineage>
</organism>
<evidence type="ECO:0000313" key="7">
    <source>
        <dbReference type="Proteomes" id="UP000199310"/>
    </source>
</evidence>
<dbReference type="GO" id="GO:0005737">
    <property type="term" value="C:cytoplasm"/>
    <property type="evidence" value="ECO:0007669"/>
    <property type="project" value="InterPro"/>
</dbReference>
<dbReference type="EMBL" id="FOJG01000001">
    <property type="protein sequence ID" value="SEW41066.1"/>
    <property type="molecule type" value="Genomic_DNA"/>
</dbReference>
<dbReference type="SUPFAM" id="SSF52738">
    <property type="entry name" value="Methylesterase CheB, C-terminal domain"/>
    <property type="match status" value="1"/>
</dbReference>
<feature type="active site" evidence="4">
    <location>
        <position position="133"/>
    </location>
</feature>
<feature type="domain" description="CheB-type methylesterase" evidence="5">
    <location>
        <begin position="4"/>
        <end position="166"/>
    </location>
</feature>
<dbReference type="PROSITE" id="PS50122">
    <property type="entry name" value="CHEB"/>
    <property type="match status" value="1"/>
</dbReference>
<dbReference type="Proteomes" id="UP000199310">
    <property type="component" value="Unassembled WGS sequence"/>
</dbReference>
<keyword evidence="4" id="KW-0145">Chemotaxis</keyword>
<protein>
    <recommendedName>
        <fullName evidence="2">protein-glutamate methylesterase</fullName>
        <ecNumber evidence="2">3.1.1.61</ecNumber>
    </recommendedName>
</protein>
<dbReference type="Gene3D" id="3.40.50.180">
    <property type="entry name" value="Methylesterase CheB, C-terminal domain"/>
    <property type="match status" value="1"/>
</dbReference>
<evidence type="ECO:0000256" key="1">
    <source>
        <dbReference type="ARBA" id="ARBA00022801"/>
    </source>
</evidence>
<comment type="catalytic activity">
    <reaction evidence="3">
        <text>[protein]-L-glutamate 5-O-methyl ester + H2O = L-glutamyl-[protein] + methanol + H(+)</text>
        <dbReference type="Rhea" id="RHEA:23236"/>
        <dbReference type="Rhea" id="RHEA-COMP:10208"/>
        <dbReference type="Rhea" id="RHEA-COMP:10311"/>
        <dbReference type="ChEBI" id="CHEBI:15377"/>
        <dbReference type="ChEBI" id="CHEBI:15378"/>
        <dbReference type="ChEBI" id="CHEBI:17790"/>
        <dbReference type="ChEBI" id="CHEBI:29973"/>
        <dbReference type="ChEBI" id="CHEBI:82795"/>
        <dbReference type="EC" id="3.1.1.61"/>
    </reaction>
</comment>
<dbReference type="GO" id="GO:0006935">
    <property type="term" value="P:chemotaxis"/>
    <property type="evidence" value="ECO:0007669"/>
    <property type="project" value="UniProtKB-UniRule"/>
</dbReference>
<evidence type="ECO:0000313" key="6">
    <source>
        <dbReference type="EMBL" id="SEW41066.1"/>
    </source>
</evidence>
<dbReference type="Pfam" id="PF01339">
    <property type="entry name" value="CheB_methylest"/>
    <property type="match status" value="1"/>
</dbReference>
<dbReference type="STRING" id="29529.SAMN04488122_2921"/>
<dbReference type="GO" id="GO:0008984">
    <property type="term" value="F:protein-glutamate methylesterase activity"/>
    <property type="evidence" value="ECO:0007669"/>
    <property type="project" value="UniProtKB-EC"/>
</dbReference>
<dbReference type="PANTHER" id="PTHR42872">
    <property type="entry name" value="PROTEIN-GLUTAMATE METHYLESTERASE/PROTEIN-GLUTAMINE GLUTAMINASE"/>
    <property type="match status" value="1"/>
</dbReference>
<reference evidence="7" key="1">
    <citation type="submission" date="2016-10" db="EMBL/GenBank/DDBJ databases">
        <authorList>
            <person name="Varghese N."/>
            <person name="Submissions S."/>
        </authorList>
    </citation>
    <scope>NUCLEOTIDE SEQUENCE [LARGE SCALE GENOMIC DNA]</scope>
    <source>
        <strain evidence="7">DSM 3695</strain>
    </source>
</reference>
<dbReference type="GO" id="GO:0000156">
    <property type="term" value="F:phosphorelay response regulator activity"/>
    <property type="evidence" value="ECO:0007669"/>
    <property type="project" value="InterPro"/>
</dbReference>
<keyword evidence="7" id="KW-1185">Reference proteome</keyword>
<dbReference type="InterPro" id="IPR000673">
    <property type="entry name" value="Sig_transdc_resp-reg_Me-estase"/>
</dbReference>
<sequence length="193" mass="20721">MTVPHSYRILVIGGSAGSMPVLSALMEAWPVPFHIPVVLVIHRLKNVKSELGVLLSDHIQITEPEDKEQLLPGHIYLAPQNYHLLIEADGTISLDYSELINFSRPSIDLSFESAATAFGSAVIGILLSGANKDGAEGLCRIAAAGGTAIVQDPATAAFNTMPQAALDQCADIQSMTPDQMIRYLRNISTANKR</sequence>
<gene>
    <name evidence="6" type="ORF">SAMN04488122_2921</name>
</gene>
<evidence type="ECO:0000256" key="2">
    <source>
        <dbReference type="ARBA" id="ARBA00039140"/>
    </source>
</evidence>
<evidence type="ECO:0000256" key="3">
    <source>
        <dbReference type="ARBA" id="ARBA00048267"/>
    </source>
</evidence>
<proteinExistence type="predicted"/>
<feature type="active site" evidence="4">
    <location>
        <position position="42"/>
    </location>
</feature>
<name>A0A1I0RJ85_9BACT</name>
<dbReference type="RefSeq" id="WP_245752487.1">
    <property type="nucleotide sequence ID" value="NZ_FOJG01000001.1"/>
</dbReference>
<accession>A0A1I0RJ85</accession>
<evidence type="ECO:0000256" key="4">
    <source>
        <dbReference type="PROSITE-ProRule" id="PRU00050"/>
    </source>
</evidence>
<feature type="active site" evidence="4">
    <location>
        <position position="15"/>
    </location>
</feature>
<evidence type="ECO:0000259" key="5">
    <source>
        <dbReference type="PROSITE" id="PS50122"/>
    </source>
</evidence>
<dbReference type="PANTHER" id="PTHR42872:SF6">
    <property type="entry name" value="PROTEIN-GLUTAMATE METHYLESTERASE_PROTEIN-GLUTAMINE GLUTAMINASE"/>
    <property type="match status" value="1"/>
</dbReference>